<sequence>MSRSGEQQERLRKAAQYRAARDGATDAADVLAELQRQNDERPAEGEMAPLRPGEDGAERARLIVDRAVARGDFDTLALAGKPIPGLGEAHDPDWWVKGLIQRENITGLGPKAYLLRAEDAELEGRLDRQYTEAQVRAILEDFNYRVIDARRQLLGGPPVITKLRDVDAEVEDWRQRREAARRRAADAMPPAPPRFRLLRRVLRRRS</sequence>
<gene>
    <name evidence="3" type="ORF">E8P82_03945</name>
</gene>
<reference evidence="3 4" key="1">
    <citation type="submission" date="2019-04" db="EMBL/GenBank/DDBJ databases">
        <authorList>
            <person name="Liu Q."/>
            <person name="Xin Y.-H."/>
        </authorList>
    </citation>
    <scope>NUCLEOTIDE SEQUENCE [LARGE SCALE GENOMIC DNA]</scope>
    <source>
        <strain evidence="3 4">AM23</strain>
    </source>
</reference>
<keyword evidence="4" id="KW-1185">Reference proteome</keyword>
<dbReference type="AlphaFoldDB" id="A0A4S5E8V0"/>
<comment type="caution">
    <text evidence="3">The sequence shown here is derived from an EMBL/GenBank/DDBJ whole genome shotgun (WGS) entry which is preliminary data.</text>
</comment>
<feature type="domain" description="DnaJ homologue subfamily C member 28 conserved" evidence="2">
    <location>
        <begin position="65"/>
        <end position="126"/>
    </location>
</feature>
<accession>A0A4S5E8V0</accession>
<feature type="compositionally biased region" description="Basic and acidic residues" evidence="1">
    <location>
        <begin position="1"/>
        <end position="12"/>
    </location>
</feature>
<evidence type="ECO:0000259" key="2">
    <source>
        <dbReference type="Pfam" id="PF09350"/>
    </source>
</evidence>
<evidence type="ECO:0000313" key="4">
    <source>
        <dbReference type="Proteomes" id="UP000305233"/>
    </source>
</evidence>
<feature type="region of interest" description="Disordered" evidence="1">
    <location>
        <begin position="1"/>
        <end position="55"/>
    </location>
</feature>
<dbReference type="Proteomes" id="UP000305233">
    <property type="component" value="Unassembled WGS sequence"/>
</dbReference>
<dbReference type="OrthoDB" id="3395286at2"/>
<organism evidence="3 4">
    <name type="scientific">Arthrobacter echini</name>
    <dbReference type="NCBI Taxonomy" id="1529066"/>
    <lineage>
        <taxon>Bacteria</taxon>
        <taxon>Bacillati</taxon>
        <taxon>Actinomycetota</taxon>
        <taxon>Actinomycetes</taxon>
        <taxon>Micrococcales</taxon>
        <taxon>Micrococcaceae</taxon>
        <taxon>Arthrobacter</taxon>
    </lineage>
</organism>
<evidence type="ECO:0000313" key="3">
    <source>
        <dbReference type="EMBL" id="THJ67982.1"/>
    </source>
</evidence>
<proteinExistence type="predicted"/>
<evidence type="ECO:0000256" key="1">
    <source>
        <dbReference type="SAM" id="MobiDB-lite"/>
    </source>
</evidence>
<dbReference type="Pfam" id="PF09350">
    <property type="entry name" value="DJC28_CD"/>
    <property type="match status" value="1"/>
</dbReference>
<dbReference type="EMBL" id="SSWH01000002">
    <property type="protein sequence ID" value="THJ67982.1"/>
    <property type="molecule type" value="Genomic_DNA"/>
</dbReference>
<name>A0A4S5E8V0_9MICC</name>
<dbReference type="InterPro" id="IPR018961">
    <property type="entry name" value="DnaJ_homolog_subfam-C_membr-28"/>
</dbReference>
<protein>
    <submittedName>
        <fullName evidence="3">DUF1992 domain-containing protein</fullName>
    </submittedName>
</protein>